<dbReference type="InterPro" id="IPR002550">
    <property type="entry name" value="CNNM"/>
</dbReference>
<dbReference type="InterPro" id="IPR051676">
    <property type="entry name" value="UPF0053_domain"/>
</dbReference>
<feature type="domain" description="CNNM transmembrane" evidence="13">
    <location>
        <begin position="1"/>
        <end position="175"/>
    </location>
</feature>
<evidence type="ECO:0000256" key="1">
    <source>
        <dbReference type="ARBA" id="ARBA00004651"/>
    </source>
</evidence>
<accession>A0ABQ4TE23</accession>
<evidence type="ECO:0000256" key="11">
    <source>
        <dbReference type="SAM" id="Phobius"/>
    </source>
</evidence>
<evidence type="ECO:0000256" key="4">
    <source>
        <dbReference type="ARBA" id="ARBA00022692"/>
    </source>
</evidence>
<dbReference type="PANTHER" id="PTHR43099:SF5">
    <property type="entry name" value="HLYC_CORC FAMILY TRANSPORTER"/>
    <property type="match status" value="1"/>
</dbReference>
<dbReference type="Pfam" id="PF01595">
    <property type="entry name" value="CNNM"/>
    <property type="match status" value="1"/>
</dbReference>
<dbReference type="InterPro" id="IPR046342">
    <property type="entry name" value="CBS_dom_sf"/>
</dbReference>
<dbReference type="SMART" id="SM00116">
    <property type="entry name" value="CBS"/>
    <property type="match status" value="1"/>
</dbReference>
<dbReference type="SUPFAM" id="SSF56176">
    <property type="entry name" value="FAD-binding/transporter-associated domain-like"/>
    <property type="match status" value="1"/>
</dbReference>
<dbReference type="Proteomes" id="UP001055156">
    <property type="component" value="Unassembled WGS sequence"/>
</dbReference>
<dbReference type="InterPro" id="IPR036318">
    <property type="entry name" value="FAD-bd_PCMH-like_sf"/>
</dbReference>
<evidence type="ECO:0000256" key="3">
    <source>
        <dbReference type="ARBA" id="ARBA00022475"/>
    </source>
</evidence>
<evidence type="ECO:0000313" key="15">
    <source>
        <dbReference type="Proteomes" id="UP001055156"/>
    </source>
</evidence>
<dbReference type="Gene3D" id="3.10.580.10">
    <property type="entry name" value="CBS-domain"/>
    <property type="match status" value="1"/>
</dbReference>
<feature type="transmembrane region" description="Helical" evidence="11">
    <location>
        <begin position="112"/>
        <end position="134"/>
    </location>
</feature>
<dbReference type="InterPro" id="IPR000644">
    <property type="entry name" value="CBS_dom"/>
</dbReference>
<dbReference type="SMART" id="SM01091">
    <property type="entry name" value="CorC_HlyC"/>
    <property type="match status" value="1"/>
</dbReference>
<keyword evidence="6 10" id="KW-1133">Transmembrane helix</keyword>
<keyword evidence="5" id="KW-0677">Repeat</keyword>
<keyword evidence="8 10" id="KW-0472">Membrane</keyword>
<evidence type="ECO:0000256" key="5">
    <source>
        <dbReference type="ARBA" id="ARBA00022737"/>
    </source>
</evidence>
<dbReference type="PANTHER" id="PTHR43099">
    <property type="entry name" value="UPF0053 PROTEIN YRKA"/>
    <property type="match status" value="1"/>
</dbReference>
<evidence type="ECO:0000313" key="14">
    <source>
        <dbReference type="EMBL" id="GJE29468.1"/>
    </source>
</evidence>
<sequence length="404" mass="43931">MRRSRVAELVNEKRVNATALQRAIESLDAHLAATQLGITISSLALGWVGEPALAHLIEPLFAWLPEPAAGIGAHTLAVAVAFVVITALHIVLGELAPKSLALQRSERTALVIVRPLSLFLLVFRPAILFLNGLGNGVLRLMGLQPGSGEENLPSPAELSLLVTASHEAGLLHEAQEDAVARILAIGERRIREIVTPRNEVDWVDLDDEAEEMIAAIKACKHEQIVVSRGQIDDVVGVLRKQDLLDQLLDGRPLDVRAATREPIVVHEGLAILKVLEMFQTKPVRMAIVVDEYGSLEGIVTQTDLLEAMAGEIPEPGEEKMVIERPDGSLLMDGMISAADAFDRLDFSEKPRSDDFSTLAGFVIVRLGRIPTEGDAVEAEGWRLEVVDMDGRRIDKVLAQRLPPA</sequence>
<dbReference type="Pfam" id="PF03471">
    <property type="entry name" value="CorC_HlyC"/>
    <property type="match status" value="1"/>
</dbReference>
<dbReference type="InterPro" id="IPR016169">
    <property type="entry name" value="FAD-bd_PCMH_sub2"/>
</dbReference>
<evidence type="ECO:0000256" key="8">
    <source>
        <dbReference type="ARBA" id="ARBA00023136"/>
    </source>
</evidence>
<protein>
    <recommendedName>
        <fullName evidence="16">Hemolysin</fullName>
    </recommendedName>
</protein>
<proteinExistence type="inferred from homology"/>
<feature type="transmembrane region" description="Helical" evidence="11">
    <location>
        <begin position="29"/>
        <end position="48"/>
    </location>
</feature>
<evidence type="ECO:0000256" key="9">
    <source>
        <dbReference type="PROSITE-ProRule" id="PRU00703"/>
    </source>
</evidence>
<evidence type="ECO:0000259" key="12">
    <source>
        <dbReference type="PROSITE" id="PS51371"/>
    </source>
</evidence>
<dbReference type="InterPro" id="IPR005170">
    <property type="entry name" value="Transptr-assoc_dom"/>
</dbReference>
<keyword evidence="4 10" id="KW-0812">Transmembrane</keyword>
<dbReference type="RefSeq" id="WP_238314052.1">
    <property type="nucleotide sequence ID" value="NZ_CP092848.1"/>
</dbReference>
<reference evidence="14" key="1">
    <citation type="journal article" date="2021" name="Front. Microbiol.">
        <title>Comprehensive Comparative Genomics and Phenotyping of Methylobacterium Species.</title>
        <authorList>
            <person name="Alessa O."/>
            <person name="Ogura Y."/>
            <person name="Fujitani Y."/>
            <person name="Takami H."/>
            <person name="Hayashi T."/>
            <person name="Sahin N."/>
            <person name="Tani A."/>
        </authorList>
    </citation>
    <scope>NUCLEOTIDE SEQUENCE</scope>
    <source>
        <strain evidence="14">NBRC 15689</strain>
    </source>
</reference>
<dbReference type="CDD" id="cd04590">
    <property type="entry name" value="CBS_pair_CorC_HlyC_assoc"/>
    <property type="match status" value="1"/>
</dbReference>
<dbReference type="InterPro" id="IPR044751">
    <property type="entry name" value="Ion_transp-like_CBS"/>
</dbReference>
<evidence type="ECO:0008006" key="16">
    <source>
        <dbReference type="Google" id="ProtNLM"/>
    </source>
</evidence>
<comment type="subcellular location">
    <subcellularLocation>
        <location evidence="1">Cell membrane</location>
        <topology evidence="1">Multi-pass membrane protein</topology>
    </subcellularLocation>
</comment>
<keyword evidence="7 9" id="KW-0129">CBS domain</keyword>
<evidence type="ECO:0000259" key="13">
    <source>
        <dbReference type="PROSITE" id="PS51846"/>
    </source>
</evidence>
<comment type="caution">
    <text evidence="14">The sequence shown here is derived from an EMBL/GenBank/DDBJ whole genome shotgun (WGS) entry which is preliminary data.</text>
</comment>
<feature type="domain" description="CBS" evidence="12">
    <location>
        <begin position="258"/>
        <end position="314"/>
    </location>
</feature>
<dbReference type="EMBL" id="BPQV01000016">
    <property type="protein sequence ID" value="GJE29468.1"/>
    <property type="molecule type" value="Genomic_DNA"/>
</dbReference>
<keyword evidence="15" id="KW-1185">Reference proteome</keyword>
<dbReference type="Pfam" id="PF00571">
    <property type="entry name" value="CBS"/>
    <property type="match status" value="1"/>
</dbReference>
<name>A0ABQ4TE23_METOR</name>
<dbReference type="PROSITE" id="PS51371">
    <property type="entry name" value="CBS"/>
    <property type="match status" value="1"/>
</dbReference>
<dbReference type="PROSITE" id="PS51846">
    <property type="entry name" value="CNNM"/>
    <property type="match status" value="1"/>
</dbReference>
<feature type="transmembrane region" description="Helical" evidence="11">
    <location>
        <begin position="68"/>
        <end position="92"/>
    </location>
</feature>
<gene>
    <name evidence="14" type="ORF">LKMONMHP_4349</name>
</gene>
<evidence type="ECO:0000256" key="2">
    <source>
        <dbReference type="ARBA" id="ARBA00006446"/>
    </source>
</evidence>
<dbReference type="Gene3D" id="3.30.465.10">
    <property type="match status" value="1"/>
</dbReference>
<dbReference type="SUPFAM" id="SSF54631">
    <property type="entry name" value="CBS-domain pair"/>
    <property type="match status" value="1"/>
</dbReference>
<evidence type="ECO:0000256" key="6">
    <source>
        <dbReference type="ARBA" id="ARBA00022989"/>
    </source>
</evidence>
<organism evidence="14 15">
    <name type="scientific">Methylobacterium organophilum</name>
    <dbReference type="NCBI Taxonomy" id="410"/>
    <lineage>
        <taxon>Bacteria</taxon>
        <taxon>Pseudomonadati</taxon>
        <taxon>Pseudomonadota</taxon>
        <taxon>Alphaproteobacteria</taxon>
        <taxon>Hyphomicrobiales</taxon>
        <taxon>Methylobacteriaceae</taxon>
        <taxon>Methylobacterium</taxon>
    </lineage>
</organism>
<keyword evidence="3" id="KW-1003">Cell membrane</keyword>
<reference evidence="14" key="2">
    <citation type="submission" date="2021-08" db="EMBL/GenBank/DDBJ databases">
        <authorList>
            <person name="Tani A."/>
            <person name="Ola A."/>
            <person name="Ogura Y."/>
            <person name="Katsura K."/>
            <person name="Hayashi T."/>
        </authorList>
    </citation>
    <scope>NUCLEOTIDE SEQUENCE</scope>
    <source>
        <strain evidence="14">NBRC 15689</strain>
    </source>
</reference>
<evidence type="ECO:0000256" key="7">
    <source>
        <dbReference type="ARBA" id="ARBA00023122"/>
    </source>
</evidence>
<comment type="similarity">
    <text evidence="2">Belongs to the UPF0053 family. Hemolysin C subfamily.</text>
</comment>
<evidence type="ECO:0000256" key="10">
    <source>
        <dbReference type="PROSITE-ProRule" id="PRU01193"/>
    </source>
</evidence>